<keyword evidence="1" id="KW-0812">Transmembrane</keyword>
<evidence type="ECO:0000256" key="1">
    <source>
        <dbReference type="SAM" id="Phobius"/>
    </source>
</evidence>
<feature type="transmembrane region" description="Helical" evidence="1">
    <location>
        <begin position="12"/>
        <end position="31"/>
    </location>
</feature>
<evidence type="ECO:0000313" key="2">
    <source>
        <dbReference type="EMBL" id="SNR39610.1"/>
    </source>
</evidence>
<feature type="transmembrane region" description="Helical" evidence="1">
    <location>
        <begin position="140"/>
        <end position="161"/>
    </location>
</feature>
<dbReference type="Proteomes" id="UP000198397">
    <property type="component" value="Unassembled WGS sequence"/>
</dbReference>
<reference evidence="2 3" key="1">
    <citation type="submission" date="2017-06" db="EMBL/GenBank/DDBJ databases">
        <authorList>
            <person name="Kim H.J."/>
            <person name="Triplett B.A."/>
        </authorList>
    </citation>
    <scope>NUCLEOTIDE SEQUENCE [LARGE SCALE GENOMIC DNA]</scope>
    <source>
        <strain evidence="2 3">DSM 8800</strain>
    </source>
</reference>
<keyword evidence="3" id="KW-1185">Reference proteome</keyword>
<name>A0A238VZ61_HALVU</name>
<keyword evidence="1" id="KW-1133">Transmembrane helix</keyword>
<organism evidence="2 3">
    <name type="scientific">Halorubrum vacuolatum</name>
    <name type="common">Natronobacterium vacuolatum</name>
    <dbReference type="NCBI Taxonomy" id="63740"/>
    <lineage>
        <taxon>Archaea</taxon>
        <taxon>Methanobacteriati</taxon>
        <taxon>Methanobacteriota</taxon>
        <taxon>Stenosarchaea group</taxon>
        <taxon>Halobacteria</taxon>
        <taxon>Halobacteriales</taxon>
        <taxon>Haloferacaceae</taxon>
        <taxon>Halorubrum</taxon>
    </lineage>
</organism>
<keyword evidence="1" id="KW-0472">Membrane</keyword>
<dbReference type="EMBL" id="FZNQ01000004">
    <property type="protein sequence ID" value="SNR39610.1"/>
    <property type="molecule type" value="Genomic_DNA"/>
</dbReference>
<feature type="transmembrane region" description="Helical" evidence="1">
    <location>
        <begin position="111"/>
        <end position="134"/>
    </location>
</feature>
<accession>A0A238VZ61</accession>
<sequence>MKPDAFCGFNEAVIILLFISFFFGIIIYIVTRVGESVLVRKGLVDGHKEVFESVVNDPDRLNEVATDVFYERVKDRYEVEREFVEDNLLDFYRMIASTVLRSRLGLSRTLMGMYIFCRGLLLVFPTLSVIYILFPTQYPVLHLLSLCTLLFGVFFIGYTTFKRYYVLYLITDYASIQSDPS</sequence>
<dbReference type="AlphaFoldDB" id="A0A238VZ61"/>
<protein>
    <submittedName>
        <fullName evidence="2">Uncharacterized protein</fullName>
    </submittedName>
</protein>
<proteinExistence type="predicted"/>
<gene>
    <name evidence="2" type="ORF">SAMN06264855_104243</name>
</gene>
<evidence type="ECO:0000313" key="3">
    <source>
        <dbReference type="Proteomes" id="UP000198397"/>
    </source>
</evidence>